<comment type="caution">
    <text evidence="3">The sequence shown here is derived from an EMBL/GenBank/DDBJ whole genome shotgun (WGS) entry which is preliminary data.</text>
</comment>
<keyword evidence="4" id="KW-1185">Reference proteome</keyword>
<feature type="coiled-coil region" evidence="1">
    <location>
        <begin position="148"/>
        <end position="184"/>
    </location>
</feature>
<evidence type="ECO:0000313" key="3">
    <source>
        <dbReference type="EMBL" id="CAG8562774.1"/>
    </source>
</evidence>
<keyword evidence="2" id="KW-0812">Transmembrane</keyword>
<keyword evidence="2" id="KW-1133">Transmembrane helix</keyword>
<proteinExistence type="predicted"/>
<gene>
    <name evidence="3" type="ORF">POCULU_LOCUS5597</name>
</gene>
<accession>A0A9N9BGA2</accession>
<evidence type="ECO:0000313" key="4">
    <source>
        <dbReference type="Proteomes" id="UP000789572"/>
    </source>
</evidence>
<organism evidence="3 4">
    <name type="scientific">Paraglomus occultum</name>
    <dbReference type="NCBI Taxonomy" id="144539"/>
    <lineage>
        <taxon>Eukaryota</taxon>
        <taxon>Fungi</taxon>
        <taxon>Fungi incertae sedis</taxon>
        <taxon>Mucoromycota</taxon>
        <taxon>Glomeromycotina</taxon>
        <taxon>Glomeromycetes</taxon>
        <taxon>Paraglomerales</taxon>
        <taxon>Paraglomeraceae</taxon>
        <taxon>Paraglomus</taxon>
    </lineage>
</organism>
<sequence>MEPTKTYKLVKRDYTTCIGGKNIYGSLDTVCATFTPSTVTVPGSTITSTVAVAASVNNSSLALAVGLPLAALSMIVGVAIVYLIRKRSRKLSTPVTTTSVANNNTTNTVAEQTQIPTQSTEITKTSLDLGMPASYEIAPIPEARVRESLNQNEAEANLEREIALLEKRKKLVELRKQVKELEERSLIGTFTTFFLLLALVGKSSEKFLEAQEKNLLSNFDGGKFEYPTESEKNNE</sequence>
<keyword evidence="2" id="KW-0472">Membrane</keyword>
<protein>
    <submittedName>
        <fullName evidence="3">597_t:CDS:1</fullName>
    </submittedName>
</protein>
<reference evidence="3" key="1">
    <citation type="submission" date="2021-06" db="EMBL/GenBank/DDBJ databases">
        <authorList>
            <person name="Kallberg Y."/>
            <person name="Tangrot J."/>
            <person name="Rosling A."/>
        </authorList>
    </citation>
    <scope>NUCLEOTIDE SEQUENCE</scope>
    <source>
        <strain evidence="3">IA702</strain>
    </source>
</reference>
<evidence type="ECO:0000256" key="2">
    <source>
        <dbReference type="SAM" id="Phobius"/>
    </source>
</evidence>
<name>A0A9N9BGA2_9GLOM</name>
<dbReference type="Proteomes" id="UP000789572">
    <property type="component" value="Unassembled WGS sequence"/>
</dbReference>
<keyword evidence="1" id="KW-0175">Coiled coil</keyword>
<feature type="transmembrane region" description="Helical" evidence="2">
    <location>
        <begin position="61"/>
        <end position="84"/>
    </location>
</feature>
<dbReference type="EMBL" id="CAJVPJ010000881">
    <property type="protein sequence ID" value="CAG8562774.1"/>
    <property type="molecule type" value="Genomic_DNA"/>
</dbReference>
<dbReference type="AlphaFoldDB" id="A0A9N9BGA2"/>
<evidence type="ECO:0000256" key="1">
    <source>
        <dbReference type="SAM" id="Coils"/>
    </source>
</evidence>